<feature type="compositionally biased region" description="Low complexity" evidence="1">
    <location>
        <begin position="1"/>
        <end position="18"/>
    </location>
</feature>
<evidence type="ECO:0000256" key="1">
    <source>
        <dbReference type="SAM" id="MobiDB-lite"/>
    </source>
</evidence>
<protein>
    <submittedName>
        <fullName evidence="2">Uncharacterized protein</fullName>
    </submittedName>
</protein>
<sequence>MVIAASANGKGSAGSAGKTPRPSGKSHAAGGKAKVRRAGKNGTDGHAGHSNGGAGDGQPRLQIVNAITAILLHAEVVRRQADGADDIAVSSGHIADNARRLWRVLGELGPREALQADVVTDSP</sequence>
<evidence type="ECO:0000313" key="3">
    <source>
        <dbReference type="Proteomes" id="UP000006633"/>
    </source>
</evidence>
<name>D7AA27_ANCN5</name>
<gene>
    <name evidence="2" type="ordered locus">Snov_3540</name>
</gene>
<evidence type="ECO:0000313" key="2">
    <source>
        <dbReference type="EMBL" id="ADH90814.1"/>
    </source>
</evidence>
<organism evidence="2 3">
    <name type="scientific">Ancylobacter novellus (strain ATCC 8093 / DSM 506 / JCM 20403 / CCM 1077 / IAM 12100 / NBRC 12443 / NCIMB 10456)</name>
    <name type="common">Starkeya novella</name>
    <dbReference type="NCBI Taxonomy" id="639283"/>
    <lineage>
        <taxon>Bacteria</taxon>
        <taxon>Pseudomonadati</taxon>
        <taxon>Pseudomonadota</taxon>
        <taxon>Alphaproteobacteria</taxon>
        <taxon>Hyphomicrobiales</taxon>
        <taxon>Xanthobacteraceae</taxon>
        <taxon>Ancylobacter</taxon>
    </lineage>
</organism>
<feature type="region of interest" description="Disordered" evidence="1">
    <location>
        <begin position="1"/>
        <end position="59"/>
    </location>
</feature>
<keyword evidence="3" id="KW-1185">Reference proteome</keyword>
<reference evidence="2 3" key="1">
    <citation type="journal article" date="2012" name="Stand. Genomic Sci.">
        <title>Complete genome sequence of the facultatively chemolithoautotrophic and methylotrophic alpha Proteobacterium Starkeya novella type strain (ATCC 8093(T)).</title>
        <authorList>
            <person name="Kappler U."/>
            <person name="Davenport K."/>
            <person name="Beatson S."/>
            <person name="Lucas S."/>
            <person name="Lapidus A."/>
            <person name="Copeland A."/>
            <person name="Berry K.W."/>
            <person name="Glavina Del Rio T."/>
            <person name="Hammon N."/>
            <person name="Dalin E."/>
            <person name="Tice H."/>
            <person name="Pitluck S."/>
            <person name="Richardson P."/>
            <person name="Bruce D."/>
            <person name="Goodwin L.A."/>
            <person name="Han C."/>
            <person name="Tapia R."/>
            <person name="Detter J.C."/>
            <person name="Chang Y.J."/>
            <person name="Jeffries C.D."/>
            <person name="Land M."/>
            <person name="Hauser L."/>
            <person name="Kyrpides N.C."/>
            <person name="Goker M."/>
            <person name="Ivanova N."/>
            <person name="Klenk H.P."/>
            <person name="Woyke T."/>
        </authorList>
    </citation>
    <scope>NUCLEOTIDE SEQUENCE [LARGE SCALE GENOMIC DNA]</scope>
    <source>
        <strain evidence="3">ATCC 8093 / DSM 506 / JCM 20403 / CCM 1077 / IAM 12100 / NBRC 12443 / NCIMB 10456</strain>
    </source>
</reference>
<accession>D7AA27</accession>
<dbReference type="RefSeq" id="WP_013168315.1">
    <property type="nucleotide sequence ID" value="NC_014217.1"/>
</dbReference>
<proteinExistence type="predicted"/>
<dbReference type="HOGENOM" id="CLU_2013863_0_0_5"/>
<dbReference type="KEGG" id="sno:Snov_3540"/>
<dbReference type="EMBL" id="CP002026">
    <property type="protein sequence ID" value="ADH90814.1"/>
    <property type="molecule type" value="Genomic_DNA"/>
</dbReference>
<dbReference type="Proteomes" id="UP000006633">
    <property type="component" value="Chromosome"/>
</dbReference>
<dbReference type="AlphaFoldDB" id="D7AA27"/>